<reference evidence="4 5" key="1">
    <citation type="journal article" date="2024" name="Front Chem Biol">
        <title>Unveiling the potential of Daldinia eschscholtzii MFLUCC 19-0629 through bioactivity and bioinformatics studies for enhanced sustainable agriculture production.</title>
        <authorList>
            <person name="Brooks S."/>
            <person name="Weaver J.A."/>
            <person name="Klomchit A."/>
            <person name="Alharthi S.A."/>
            <person name="Onlamun T."/>
            <person name="Nurani R."/>
            <person name="Vong T.K."/>
            <person name="Alberti F."/>
            <person name="Greco C."/>
        </authorList>
    </citation>
    <scope>NUCLEOTIDE SEQUENCE [LARGE SCALE GENOMIC DNA]</scope>
    <source>
        <strain evidence="4">MFLUCC 19-0629</strain>
    </source>
</reference>
<dbReference type="EMBL" id="JBANMG010000006">
    <property type="protein sequence ID" value="KAK6951638.1"/>
    <property type="molecule type" value="Genomic_DNA"/>
</dbReference>
<evidence type="ECO:0000256" key="3">
    <source>
        <dbReference type="PROSITE-ProRule" id="PRU00023"/>
    </source>
</evidence>
<keyword evidence="1" id="KW-0677">Repeat</keyword>
<evidence type="ECO:0008006" key="6">
    <source>
        <dbReference type="Google" id="ProtNLM"/>
    </source>
</evidence>
<evidence type="ECO:0000313" key="5">
    <source>
        <dbReference type="Proteomes" id="UP001369815"/>
    </source>
</evidence>
<protein>
    <recommendedName>
        <fullName evidence="6">Ankyrin</fullName>
    </recommendedName>
</protein>
<proteinExistence type="predicted"/>
<dbReference type="Gene3D" id="1.25.40.20">
    <property type="entry name" value="Ankyrin repeat-containing domain"/>
    <property type="match status" value="2"/>
</dbReference>
<gene>
    <name evidence="4" type="ORF">Daesc_006161</name>
</gene>
<feature type="repeat" description="ANK" evidence="3">
    <location>
        <begin position="209"/>
        <end position="246"/>
    </location>
</feature>
<organism evidence="4 5">
    <name type="scientific">Daldinia eschscholtzii</name>
    <dbReference type="NCBI Taxonomy" id="292717"/>
    <lineage>
        <taxon>Eukaryota</taxon>
        <taxon>Fungi</taxon>
        <taxon>Dikarya</taxon>
        <taxon>Ascomycota</taxon>
        <taxon>Pezizomycotina</taxon>
        <taxon>Sordariomycetes</taxon>
        <taxon>Xylariomycetidae</taxon>
        <taxon>Xylariales</taxon>
        <taxon>Hypoxylaceae</taxon>
        <taxon>Daldinia</taxon>
    </lineage>
</organism>
<dbReference type="PROSITE" id="PS50088">
    <property type="entry name" value="ANK_REPEAT"/>
    <property type="match status" value="1"/>
</dbReference>
<keyword evidence="2 3" id="KW-0040">ANK repeat</keyword>
<dbReference type="InterPro" id="IPR002110">
    <property type="entry name" value="Ankyrin_rpt"/>
</dbReference>
<accession>A0AAX6MG06</accession>
<dbReference type="PANTHER" id="PTHR24198:SF165">
    <property type="entry name" value="ANKYRIN REPEAT-CONTAINING PROTEIN-RELATED"/>
    <property type="match status" value="1"/>
</dbReference>
<dbReference type="PANTHER" id="PTHR24198">
    <property type="entry name" value="ANKYRIN REPEAT AND PROTEIN KINASE DOMAIN-CONTAINING PROTEIN"/>
    <property type="match status" value="1"/>
</dbReference>
<comment type="caution">
    <text evidence="4">The sequence shown here is derived from an EMBL/GenBank/DDBJ whole genome shotgun (WGS) entry which is preliminary data.</text>
</comment>
<evidence type="ECO:0000256" key="2">
    <source>
        <dbReference type="ARBA" id="ARBA00023043"/>
    </source>
</evidence>
<evidence type="ECO:0000256" key="1">
    <source>
        <dbReference type="ARBA" id="ARBA00022737"/>
    </source>
</evidence>
<name>A0AAX6MG06_9PEZI</name>
<dbReference type="Proteomes" id="UP001369815">
    <property type="component" value="Unassembled WGS sequence"/>
</dbReference>
<sequence length="721" mass="82404">MARLTDLPVELLENIANCKAPASSQYHVRPILDGYDLYNLTFTSRGFYRVFNRFLYTYSLKYRWSHVFYEAAQSGNLFALKQAVSFKLEPDSWSRKYSWTDILNLACERGHKDIVAWLLDRGTPLEERDWQDSYAKIDLKGCYQLVLAFVGRSDDTAILLLSRGANPLFTTESGTSRSVLHYAAIYNMVQLVEYVVAETGLSIDIKDYKGFTPLRHMIRYSKTPDTDTKMINKLIELGADVNSEARGELPLTSALMRGKYRHATILLEAGSKIKPDCPMRKVKSPLQAFICGTRGRGSKNVEQQDMLRRMMDAGAELPEKVNRGKTPLEEAFLNGSSTFTSHLFHLYKEKYPEAVNATVLQRFMVQNCKKVKSFPAKMEMLLKDGAKMDVPMFNGRTYLQWIIDKYSEEDGYFKVKFSPKYLENLLSVATESMLDWKYLNSFLLEVCTTKVDDYFIQNLDGFIQVLTSYGAVFENPNDIYSVALSLVRKRLGPFTPSLIPMFNSSIPEEKLPDLLTEALKARRLSWFHYLLDRIGPNFDPSHRNPRWLYEAMEWGHRDVIKRLLKGVSALDVNDLSVNGVPPLAHAVKNPWSNIWMLLLDHGADPFLLAKHPVCAGLRGDNARNNIDHSILCDVPGVSAFEVMLHNYPFYAEMVWKSSAARERPDPRIFIPCVGCTHGEGCLDHGWIKSFLVKISVEEYYSDWVALLERTNVEDDGMIQNE</sequence>
<dbReference type="SMART" id="SM00248">
    <property type="entry name" value="ANK"/>
    <property type="match status" value="8"/>
</dbReference>
<evidence type="ECO:0000313" key="4">
    <source>
        <dbReference type="EMBL" id="KAK6951638.1"/>
    </source>
</evidence>
<dbReference type="InterPro" id="IPR036770">
    <property type="entry name" value="Ankyrin_rpt-contain_sf"/>
</dbReference>
<dbReference type="SUPFAM" id="SSF48403">
    <property type="entry name" value="Ankyrin repeat"/>
    <property type="match status" value="2"/>
</dbReference>
<keyword evidence="5" id="KW-1185">Reference proteome</keyword>
<dbReference type="AlphaFoldDB" id="A0AAX6MG06"/>